<dbReference type="PIRSF" id="PIRSF028757">
    <property type="entry name" value="LD-carboxypeptidase"/>
    <property type="match status" value="1"/>
</dbReference>
<keyword evidence="6" id="KW-0645">Protease</keyword>
<feature type="active site" description="Nucleophile" evidence="3">
    <location>
        <position position="114"/>
    </location>
</feature>
<dbReference type="Proteomes" id="UP000218598">
    <property type="component" value="Unassembled WGS sequence"/>
</dbReference>
<dbReference type="Gene3D" id="3.50.30.60">
    <property type="entry name" value="LD-carboxypeptidase A C-terminal domain-like"/>
    <property type="match status" value="1"/>
</dbReference>
<dbReference type="EMBL" id="NRGR01000005">
    <property type="protein sequence ID" value="PCC40760.1"/>
    <property type="molecule type" value="Genomic_DNA"/>
</dbReference>
<dbReference type="Gene3D" id="3.40.50.10740">
    <property type="entry name" value="Class I glutamine amidotransferase-like"/>
    <property type="match status" value="1"/>
</dbReference>
<reference evidence="6 7" key="1">
    <citation type="journal article" date="2017" name="Elife">
        <title>Extensive horizontal gene transfer in cheese-associated bacteria.</title>
        <authorList>
            <person name="Bonham K.S."/>
            <person name="Wolfe B.E."/>
            <person name="Dutton R.J."/>
        </authorList>
    </citation>
    <scope>NUCLEOTIDE SEQUENCE [LARGE SCALE GENOMIC DNA]</scope>
    <source>
        <strain evidence="6 7">341_9</strain>
    </source>
</reference>
<evidence type="ECO:0000313" key="7">
    <source>
        <dbReference type="Proteomes" id="UP000218598"/>
    </source>
</evidence>
<dbReference type="InterPro" id="IPR029062">
    <property type="entry name" value="Class_I_gatase-like"/>
</dbReference>
<dbReference type="Pfam" id="PF17676">
    <property type="entry name" value="Peptidase_S66C"/>
    <property type="match status" value="1"/>
</dbReference>
<name>A0A2A3YN80_9MICO</name>
<feature type="domain" description="LD-carboxypeptidase N-terminal" evidence="4">
    <location>
        <begin position="14"/>
        <end position="134"/>
    </location>
</feature>
<dbReference type="AlphaFoldDB" id="A0A2A3YN80"/>
<feature type="domain" description="LD-carboxypeptidase C-terminal" evidence="5">
    <location>
        <begin position="200"/>
        <end position="314"/>
    </location>
</feature>
<feature type="active site" description="Charge relay system" evidence="3">
    <location>
        <position position="231"/>
    </location>
</feature>
<evidence type="ECO:0000256" key="1">
    <source>
        <dbReference type="ARBA" id="ARBA00010233"/>
    </source>
</evidence>
<dbReference type="InterPro" id="IPR040921">
    <property type="entry name" value="Peptidase_S66C"/>
</dbReference>
<feature type="active site" description="Charge relay system" evidence="3">
    <location>
        <position position="299"/>
    </location>
</feature>
<keyword evidence="6" id="KW-0121">Carboxypeptidase</keyword>
<comment type="similarity">
    <text evidence="1">Belongs to the peptidase S66 family.</text>
</comment>
<keyword evidence="7" id="KW-1185">Reference proteome</keyword>
<accession>A0A2A3YN80</accession>
<dbReference type="PANTHER" id="PTHR30237">
    <property type="entry name" value="MURAMOYLTETRAPEPTIDE CARBOXYPEPTIDASE"/>
    <property type="match status" value="1"/>
</dbReference>
<dbReference type="OrthoDB" id="9807329at2"/>
<dbReference type="PANTHER" id="PTHR30237:SF6">
    <property type="entry name" value="CARBOXYPEPTIDASE YOCD-RELATED"/>
    <property type="match status" value="1"/>
</dbReference>
<keyword evidence="2" id="KW-0378">Hydrolase</keyword>
<comment type="caution">
    <text evidence="6">The sequence shown here is derived from an EMBL/GenBank/DDBJ whole genome shotgun (WGS) entry which is preliminary data.</text>
</comment>
<proteinExistence type="inferred from homology"/>
<evidence type="ECO:0000259" key="4">
    <source>
        <dbReference type="Pfam" id="PF02016"/>
    </source>
</evidence>
<dbReference type="InterPro" id="IPR027461">
    <property type="entry name" value="Carboxypeptidase_A_C_sf"/>
</dbReference>
<dbReference type="InterPro" id="IPR003507">
    <property type="entry name" value="S66_fam"/>
</dbReference>
<evidence type="ECO:0000256" key="3">
    <source>
        <dbReference type="PIRSR" id="PIRSR028757-1"/>
    </source>
</evidence>
<dbReference type="CDD" id="cd07062">
    <property type="entry name" value="Peptidase_S66_mccF_like"/>
    <property type="match status" value="1"/>
</dbReference>
<dbReference type="InterPro" id="IPR027478">
    <property type="entry name" value="LdcA_N"/>
</dbReference>
<evidence type="ECO:0000259" key="5">
    <source>
        <dbReference type="Pfam" id="PF17676"/>
    </source>
</evidence>
<dbReference type="InterPro" id="IPR040449">
    <property type="entry name" value="Peptidase_S66_N"/>
</dbReference>
<sequence length="327" mass="35590">MPTFPPLLQPGDLVRVIAPSLSRSWVTEHDHTSIIEKRFASMELRLSYGRHVDERDAFGSSSIASRVTDLHEAVADPEVRAILTVIGGTNSNELLPHLDFDLFAANPKILCGYSDITALQCAVLERAGLVTYSGPHWSSFGMRDHFSQTQTGFHRALFEGAPFEVESSKEWTDDLWFLDQEDRHLESDGGWWTLQAGSAEGRVVGTNLCTLNLLQGTPYMPSLEGALLVLEDDSASDAAEFARNLTSLLQLPDADGVRGLVVGRFQRRSGVTRDLLAEIIARQPALAGKSVLAGADVGHTMPLATLPIGGRAELVVGSEARFRIVEG</sequence>
<gene>
    <name evidence="6" type="ORF">CIK66_03065</name>
</gene>
<dbReference type="Pfam" id="PF02016">
    <property type="entry name" value="Peptidase_S66"/>
    <property type="match status" value="1"/>
</dbReference>
<evidence type="ECO:0000256" key="2">
    <source>
        <dbReference type="ARBA" id="ARBA00022801"/>
    </source>
</evidence>
<dbReference type="SUPFAM" id="SSF141986">
    <property type="entry name" value="LD-carboxypeptidase A C-terminal domain-like"/>
    <property type="match status" value="1"/>
</dbReference>
<evidence type="ECO:0000313" key="6">
    <source>
        <dbReference type="EMBL" id="PCC40760.1"/>
    </source>
</evidence>
<organism evidence="6 7">
    <name type="scientific">Brachybacterium alimentarium</name>
    <dbReference type="NCBI Taxonomy" id="47845"/>
    <lineage>
        <taxon>Bacteria</taxon>
        <taxon>Bacillati</taxon>
        <taxon>Actinomycetota</taxon>
        <taxon>Actinomycetes</taxon>
        <taxon>Micrococcales</taxon>
        <taxon>Dermabacteraceae</taxon>
        <taxon>Brachybacterium</taxon>
    </lineage>
</organism>
<dbReference type="RefSeq" id="WP_096196503.1">
    <property type="nucleotide sequence ID" value="NZ_JBQQIN010000001.1"/>
</dbReference>
<dbReference type="SUPFAM" id="SSF52317">
    <property type="entry name" value="Class I glutamine amidotransferase-like"/>
    <property type="match status" value="1"/>
</dbReference>
<protein>
    <submittedName>
        <fullName evidence="6">LD-carboxypeptidase</fullName>
    </submittedName>
</protein>
<dbReference type="GO" id="GO:0004180">
    <property type="term" value="F:carboxypeptidase activity"/>
    <property type="evidence" value="ECO:0007669"/>
    <property type="project" value="UniProtKB-KW"/>
</dbReference>